<evidence type="ECO:0000256" key="1">
    <source>
        <dbReference type="SAM" id="MobiDB-lite"/>
    </source>
</evidence>
<feature type="region of interest" description="Disordered" evidence="1">
    <location>
        <begin position="149"/>
        <end position="184"/>
    </location>
</feature>
<dbReference type="AlphaFoldDB" id="A0A0L6UWH5"/>
<accession>A0A0L6UWH5</accession>
<name>A0A0L6UWH5_9BASI</name>
<proteinExistence type="predicted"/>
<comment type="caution">
    <text evidence="2">The sequence shown here is derived from an EMBL/GenBank/DDBJ whole genome shotgun (WGS) entry which is preliminary data.</text>
</comment>
<reference evidence="2 3" key="1">
    <citation type="submission" date="2015-08" db="EMBL/GenBank/DDBJ databases">
        <title>Next Generation Sequencing and Analysis of the Genome of Puccinia sorghi L Schw, the Causal Agent of Maize Common Rust.</title>
        <authorList>
            <person name="Rochi L."/>
            <person name="Burguener G."/>
            <person name="Darino M."/>
            <person name="Turjanski A."/>
            <person name="Kreff E."/>
            <person name="Dieguez M.J."/>
            <person name="Sacco F."/>
        </authorList>
    </citation>
    <scope>NUCLEOTIDE SEQUENCE [LARGE SCALE GENOMIC DNA]</scope>
    <source>
        <strain evidence="2 3">RO10H11247</strain>
    </source>
</reference>
<dbReference type="EMBL" id="LAVV01008402">
    <property type="protein sequence ID" value="KNZ52886.1"/>
    <property type="molecule type" value="Genomic_DNA"/>
</dbReference>
<keyword evidence="3" id="KW-1185">Reference proteome</keyword>
<dbReference type="OrthoDB" id="2506830at2759"/>
<protein>
    <submittedName>
        <fullName evidence="2">Uncharacterized protein</fullName>
    </submittedName>
</protein>
<dbReference type="VEuPathDB" id="FungiDB:VP01_340g6"/>
<gene>
    <name evidence="2" type="ORF">VP01_340g6</name>
</gene>
<organism evidence="2 3">
    <name type="scientific">Puccinia sorghi</name>
    <dbReference type="NCBI Taxonomy" id="27349"/>
    <lineage>
        <taxon>Eukaryota</taxon>
        <taxon>Fungi</taxon>
        <taxon>Dikarya</taxon>
        <taxon>Basidiomycota</taxon>
        <taxon>Pucciniomycotina</taxon>
        <taxon>Pucciniomycetes</taxon>
        <taxon>Pucciniales</taxon>
        <taxon>Pucciniaceae</taxon>
        <taxon>Puccinia</taxon>
    </lineage>
</organism>
<evidence type="ECO:0000313" key="3">
    <source>
        <dbReference type="Proteomes" id="UP000037035"/>
    </source>
</evidence>
<evidence type="ECO:0000313" key="2">
    <source>
        <dbReference type="EMBL" id="KNZ52886.1"/>
    </source>
</evidence>
<sequence length="211" mass="23473">MDILGHGALVRALCEKHRLTPSTVDQGKIRNSPIPPVYGGQAHIRHKNRRFRGSGTIMKLRLLLFGIFLSFCISFLPSTAEGYLITTTVNQIDVVSAALAKQDEQNFHICAPKLVEACFFPSGHLDVDAVLDLIAARLSYIPFARDHSASKHSTDSINPPSSRIQKTFQEKNQPQDEEANNQESSLSKRQLLLAEISILINEGFLHRDTTL</sequence>
<dbReference type="Proteomes" id="UP000037035">
    <property type="component" value="Unassembled WGS sequence"/>
</dbReference>
<feature type="compositionally biased region" description="Polar residues" evidence="1">
    <location>
        <begin position="155"/>
        <end position="172"/>
    </location>
</feature>